<feature type="domain" description="Peptidase S12 Pab87-related C-terminal" evidence="3">
    <location>
        <begin position="366"/>
        <end position="445"/>
    </location>
</feature>
<dbReference type="InterPro" id="IPR012338">
    <property type="entry name" value="Beta-lactam/transpept-like"/>
</dbReference>
<dbReference type="Gene3D" id="3.40.710.10">
    <property type="entry name" value="DD-peptidase/beta-lactamase superfamily"/>
    <property type="match status" value="1"/>
</dbReference>
<evidence type="ECO:0000313" key="5">
    <source>
        <dbReference type="Proteomes" id="UP000095463"/>
    </source>
</evidence>
<evidence type="ECO:0000259" key="3">
    <source>
        <dbReference type="Pfam" id="PF11954"/>
    </source>
</evidence>
<dbReference type="InterPro" id="IPR001466">
    <property type="entry name" value="Beta-lactam-related"/>
</dbReference>
<evidence type="ECO:0000313" key="4">
    <source>
        <dbReference type="EMBL" id="OEO28976.1"/>
    </source>
</evidence>
<sequence length="457" mass="48102">MKAVLTALAATLLPTAAVAQSPANAAIEQILVERIDTAEQNVGIAVAVIENGVPRFVSYGHPALGDASGIDEHTVFEIGSVTKLFTNLLLAQEVLAGKIDLDAPIVNYLPQGIVLPERGGKSITTFDLVTHSSGLPSVPPGLGAANPANPYAGYGAAPLYQFLASYQLPRDIGAEFEYSNIGLALVAQAVEHVTGKSYASLLDERIFTPLGMTETALTTTPELEGRLARGHDAARNPASSWDLEVFAGAGALRSTVADVSKFIAAASGAVSSPLDPAFAIMLERTRPSDPNGGKVGLGWFTLTHPEGEIAWHNGMTGGYNAFAGYDRQSRTGVVVLSNMASSVGIEDIGFHILAENLPLAPMPKARQAAEIDPALLDRYVGKYALTPAFVLEVTREGDALFVQATGQEKLPVFAENETTFFYKVVDAQLSFELGADGKAASVTLHQGGYSQPGQRVE</sequence>
<organism evidence="4 5">
    <name type="scientific">Devosia insulae DS-56</name>
    <dbReference type="NCBI Taxonomy" id="1116389"/>
    <lineage>
        <taxon>Bacteria</taxon>
        <taxon>Pseudomonadati</taxon>
        <taxon>Pseudomonadota</taxon>
        <taxon>Alphaproteobacteria</taxon>
        <taxon>Hyphomicrobiales</taxon>
        <taxon>Devosiaceae</taxon>
        <taxon>Devosia</taxon>
    </lineage>
</organism>
<proteinExistence type="predicted"/>
<protein>
    <recommendedName>
        <fullName evidence="6">Serine hydrolase</fullName>
    </recommendedName>
</protein>
<dbReference type="SUPFAM" id="SSF56601">
    <property type="entry name" value="beta-lactamase/transpeptidase-like"/>
    <property type="match status" value="1"/>
</dbReference>
<comment type="caution">
    <text evidence="4">The sequence shown here is derived from an EMBL/GenBank/DDBJ whole genome shotgun (WGS) entry which is preliminary data.</text>
</comment>
<dbReference type="InterPro" id="IPR021860">
    <property type="entry name" value="Peptidase_S12_Pab87-rel_C"/>
</dbReference>
<evidence type="ECO:0000259" key="2">
    <source>
        <dbReference type="Pfam" id="PF00144"/>
    </source>
</evidence>
<evidence type="ECO:0000256" key="1">
    <source>
        <dbReference type="SAM" id="SignalP"/>
    </source>
</evidence>
<feature type="chain" id="PRO_5009190212" description="Serine hydrolase" evidence="1">
    <location>
        <begin position="26"/>
        <end position="457"/>
    </location>
</feature>
<gene>
    <name evidence="4" type="ORF">VW23_027685</name>
</gene>
<dbReference type="RefSeq" id="WP_069911751.1">
    <property type="nucleotide sequence ID" value="NZ_LAJE02000343.1"/>
</dbReference>
<feature type="signal peptide" evidence="1">
    <location>
        <begin position="1"/>
        <end position="25"/>
    </location>
</feature>
<dbReference type="Pfam" id="PF00144">
    <property type="entry name" value="Beta-lactamase"/>
    <property type="match status" value="1"/>
</dbReference>
<dbReference type="InterPro" id="IPR050491">
    <property type="entry name" value="AmpC-like"/>
</dbReference>
<dbReference type="Proteomes" id="UP000095463">
    <property type="component" value="Unassembled WGS sequence"/>
</dbReference>
<dbReference type="EMBL" id="LAJE02000343">
    <property type="protein sequence ID" value="OEO28976.1"/>
    <property type="molecule type" value="Genomic_DNA"/>
</dbReference>
<name>A0A1E5XK45_9HYPH</name>
<keyword evidence="5" id="KW-1185">Reference proteome</keyword>
<dbReference type="AlphaFoldDB" id="A0A1E5XK45"/>
<reference evidence="4 5" key="1">
    <citation type="journal article" date="2015" name="Genome Announc.">
        <title>Genome Assemblies of Three Soil-Associated Devosia species: D. insulae, D. limi, and D. soli.</title>
        <authorList>
            <person name="Hassan Y.I."/>
            <person name="Lepp D."/>
            <person name="Zhou T."/>
        </authorList>
    </citation>
    <scope>NUCLEOTIDE SEQUENCE [LARGE SCALE GENOMIC DNA]</scope>
    <source>
        <strain evidence="4 5">DS-56</strain>
    </source>
</reference>
<evidence type="ECO:0008006" key="6">
    <source>
        <dbReference type="Google" id="ProtNLM"/>
    </source>
</evidence>
<keyword evidence="1" id="KW-0732">Signal</keyword>
<dbReference type="PANTHER" id="PTHR46825:SF8">
    <property type="entry name" value="BETA-LACTAMASE-RELATED"/>
    <property type="match status" value="1"/>
</dbReference>
<dbReference type="Pfam" id="PF11954">
    <property type="entry name" value="DUF3471"/>
    <property type="match status" value="1"/>
</dbReference>
<dbReference type="OrthoDB" id="5377431at2"/>
<feature type="domain" description="Beta-lactamase-related" evidence="2">
    <location>
        <begin position="33"/>
        <end position="341"/>
    </location>
</feature>
<dbReference type="PANTHER" id="PTHR46825">
    <property type="entry name" value="D-ALANYL-D-ALANINE-CARBOXYPEPTIDASE/ENDOPEPTIDASE AMPH"/>
    <property type="match status" value="1"/>
</dbReference>
<accession>A0A1E5XK45</accession>